<keyword evidence="2" id="KW-1133">Transmembrane helix</keyword>
<dbReference type="OrthoDB" id="4401807at2"/>
<proteinExistence type="predicted"/>
<dbReference type="Proteomes" id="UP000010301">
    <property type="component" value="Unassembled WGS sequence"/>
</dbReference>
<evidence type="ECO:0008006" key="5">
    <source>
        <dbReference type="Google" id="ProtNLM"/>
    </source>
</evidence>
<dbReference type="PANTHER" id="PTHR30469:SF15">
    <property type="entry name" value="HLYD FAMILY OF SECRETION PROTEINS"/>
    <property type="match status" value="1"/>
</dbReference>
<feature type="region of interest" description="Disordered" evidence="1">
    <location>
        <begin position="320"/>
        <end position="339"/>
    </location>
</feature>
<keyword evidence="2" id="KW-0812">Transmembrane</keyword>
<dbReference type="Gene3D" id="2.40.420.20">
    <property type="match status" value="1"/>
</dbReference>
<reference evidence="3 4" key="1">
    <citation type="submission" date="2009-01" db="EMBL/GenBank/DDBJ databases">
        <authorList>
            <person name="Qin X."/>
            <person name="Bachman B."/>
            <person name="Battles P."/>
            <person name="Bell A."/>
            <person name="Bess C."/>
            <person name="Bickham C."/>
            <person name="Chaboub L."/>
            <person name="Chen D."/>
            <person name="Coyle M."/>
            <person name="Deiros D.R."/>
            <person name="Dinh H."/>
            <person name="Forbes L."/>
            <person name="Fowler G."/>
            <person name="Francisco L."/>
            <person name="Fu Q."/>
            <person name="Gubbala S."/>
            <person name="Hale W."/>
            <person name="Han Y."/>
            <person name="Hemphill L."/>
            <person name="Highlander S.K."/>
            <person name="Hirani K."/>
            <person name="Hogues M."/>
            <person name="Jackson L."/>
            <person name="Jakkamsetti A."/>
            <person name="Javaid M."/>
            <person name="Jiang H."/>
            <person name="Korchina V."/>
            <person name="Kovar C."/>
            <person name="Lara F."/>
            <person name="Lee S."/>
            <person name="Mata R."/>
            <person name="Mathew T."/>
            <person name="Moen C."/>
            <person name="Morales K."/>
            <person name="Munidasa M."/>
            <person name="Nazareth L."/>
            <person name="Ngo R."/>
            <person name="Nguyen L."/>
            <person name="Okwuonu G."/>
            <person name="Ongeri F."/>
            <person name="Patil S."/>
            <person name="Petrosino J."/>
            <person name="Pham C."/>
            <person name="Pham P."/>
            <person name="Pu L.-L."/>
            <person name="Puazo M."/>
            <person name="Raj R."/>
            <person name="Reid J."/>
            <person name="Rouhana J."/>
            <person name="Saada N."/>
            <person name="Shang Y."/>
            <person name="Simmons D."/>
            <person name="Thornton R."/>
            <person name="Warren J."/>
            <person name="Weissenberger G."/>
            <person name="Zhang J."/>
            <person name="Zhang L."/>
            <person name="Zhou C."/>
            <person name="Zhu D."/>
            <person name="Muzny D."/>
            <person name="Worley K."/>
            <person name="Gibbs R."/>
        </authorList>
    </citation>
    <scope>NUCLEOTIDE SEQUENCE [LARGE SCALE GENOMIC DNA]</scope>
    <source>
        <strain evidence="3 4">DSM 15436</strain>
    </source>
</reference>
<feature type="compositionally biased region" description="Basic and acidic residues" evidence="1">
    <location>
        <begin position="324"/>
        <end position="339"/>
    </location>
</feature>
<keyword evidence="2" id="KW-0472">Membrane</keyword>
<dbReference type="GO" id="GO:1990281">
    <property type="term" value="C:efflux pump complex"/>
    <property type="evidence" value="ECO:0007669"/>
    <property type="project" value="TreeGrafter"/>
</dbReference>
<protein>
    <recommendedName>
        <fullName evidence="5">Efflux transporter, RND family, MFP subunit</fullName>
    </recommendedName>
</protein>
<sequence>MKPHTTRNTVFQVLKLIFWAIIAASMVKFAFFPTQETAEELHPQGVFELPTVTAEIGDIENSIDLNATILRDESKPVKSTESGEIETIYVADGTAVQQGAPILQVVKKTMKEVQGQPTKDEEGNVVPGEAEQVEVKSWHDIYAPASGTLRLDALVGQQVEIGSSVGSIVPATFHAQVSVNPEQLYSLEGIPNVATVSIKDGPAPFECTGLQTITSSASAPAKEGEQASASGPQLRCAIPANQKVFDGVKASLRIAGSSATGVLTVPTSAVEGRFREGFVYFPSEDGKSKPKKQTVKLGITDGKFIQILEGLQEGDTVLEFAPSNKDDQNKQGSDEGFGK</sequence>
<dbReference type="HOGENOM" id="CLU_067264_0_0_11"/>
<dbReference type="STRING" id="525245.HMPREF0044_1457"/>
<name>C0W204_9ACTO</name>
<dbReference type="EMBL" id="ACFG01000037">
    <property type="protein sequence ID" value="EEH63218.1"/>
    <property type="molecule type" value="Genomic_DNA"/>
</dbReference>
<evidence type="ECO:0000256" key="1">
    <source>
        <dbReference type="SAM" id="MobiDB-lite"/>
    </source>
</evidence>
<comment type="caution">
    <text evidence="3">The sequence shown here is derived from an EMBL/GenBank/DDBJ whole genome shotgun (WGS) entry which is preliminary data.</text>
</comment>
<keyword evidence="4" id="KW-1185">Reference proteome</keyword>
<feature type="transmembrane region" description="Helical" evidence="2">
    <location>
        <begin position="12"/>
        <end position="32"/>
    </location>
</feature>
<evidence type="ECO:0000313" key="3">
    <source>
        <dbReference type="EMBL" id="EEH63218.1"/>
    </source>
</evidence>
<accession>C0W204</accession>
<evidence type="ECO:0000256" key="2">
    <source>
        <dbReference type="SAM" id="Phobius"/>
    </source>
</evidence>
<dbReference type="eggNOG" id="COG0845">
    <property type="taxonomic scope" value="Bacteria"/>
</dbReference>
<dbReference type="AlphaFoldDB" id="C0W204"/>
<evidence type="ECO:0000313" key="4">
    <source>
        <dbReference type="Proteomes" id="UP000010301"/>
    </source>
</evidence>
<gene>
    <name evidence="3" type="ORF">HMPREF0044_1457</name>
</gene>
<dbReference type="RefSeq" id="WP_006546916.1">
    <property type="nucleotide sequence ID" value="NZ_DS999544.1"/>
</dbReference>
<organism evidence="3 4">
    <name type="scientific">Gleimia coleocanis DSM 15436</name>
    <dbReference type="NCBI Taxonomy" id="525245"/>
    <lineage>
        <taxon>Bacteria</taxon>
        <taxon>Bacillati</taxon>
        <taxon>Actinomycetota</taxon>
        <taxon>Actinomycetes</taxon>
        <taxon>Actinomycetales</taxon>
        <taxon>Actinomycetaceae</taxon>
        <taxon>Gleimia</taxon>
    </lineage>
</organism>
<dbReference type="PANTHER" id="PTHR30469">
    <property type="entry name" value="MULTIDRUG RESISTANCE PROTEIN MDTA"/>
    <property type="match status" value="1"/>
</dbReference>
<dbReference type="GO" id="GO:0015562">
    <property type="term" value="F:efflux transmembrane transporter activity"/>
    <property type="evidence" value="ECO:0007669"/>
    <property type="project" value="TreeGrafter"/>
</dbReference>